<sequence>MTKQLPIDLFFKSTSSPFSSKSIMFNEKNKVVKKRTLSLKKTPSKSQKISSEYEIIDLCSDSEDFSSSFEISGTLVEDCNNASDSSQATVIYSPTPVTSPTKSLTPNTSNCLTTTQTLLKVRSPCSINKYYSPSKKRAVLQKSPVRKELFKTKPKFNVSSSENINFLKNVCEGLDDKTIFLIKIIYKYLEDKSVKCLLNEESTKLLEKCMYIVKPGLRLACRFYWRKEGWYKMQNVKKILMGKANNEESGILDDSELLIVLKSLTDSALIIPSTDASSLMTFDDYAVVLCGNDLIQICKELKLKNVTNKKCAIDTLKSYSKRKSIKNFCTGGSEDNSRRVLKIMADKAGLCYRLSDLARSTFHKLYILMYLGIDYTLIREKKLELTLLYDKTKKETYPIDSNVHLDSPSVVFESNEEFERYVKVLTVYEDFLQETDVYKKCDTIKNVYKDYKSYNAEDMLKYKSLPIWLLRFTPLDFYVKIMDTSIQELKKTKQYDLTLDILDALISQDLFRQHQKAEWYSEKSLVLHKIGQYDEAAQVLLDGLKSDLPEEMKDVMRTRVELTAKYAEEKLKTELLQYANKESTLEKNIRGVYLYKQPMDRTSTKGKLKYETRTPNGRIIHDVEEFSLHHYLESREFTNGKFCEGRIVNTLFFLLFWDIIYCKPPNCLGIFLTRFQKYPLDMFYKSFYENRKQYIDDRLKKIETMDIEDILNLMQEIWASRPEGEQSGLSRDSVQWSDLCDVSRCLGARSLSALCRRFAQDYRYTTAGFPDLTLWNVHTKRIRFVEVKSDTDKPSLKQIQWMHYLQQNGIDTEFCYVGVHTMRKKARAQ</sequence>
<gene>
    <name evidence="10" type="ORF">DIATSA_LOCUS12931</name>
</gene>
<comment type="cofactor">
    <cofactor evidence="8">
        <name>Mg(2+)</name>
        <dbReference type="ChEBI" id="CHEBI:18420"/>
    </cofactor>
    <cofactor evidence="8">
        <name>Mn(2+)</name>
        <dbReference type="ChEBI" id="CHEBI:29035"/>
    </cofactor>
</comment>
<comment type="function">
    <text evidence="8">Nuclease required for the repair of DNA interstrand cross-links (ICL). Acts as a 5'-3' exonuclease that anchors at a cut end of DNA and cleaves DNA successively at every third nucleotide, allowing to excise an ICL from one strand through flanking incisions.</text>
</comment>
<dbReference type="InterPro" id="IPR033315">
    <property type="entry name" value="Fan1-like"/>
</dbReference>
<dbReference type="Gene3D" id="3.40.1350.10">
    <property type="match status" value="1"/>
</dbReference>
<evidence type="ECO:0000256" key="7">
    <source>
        <dbReference type="ARBA" id="ARBA00023211"/>
    </source>
</evidence>
<reference evidence="10" key="1">
    <citation type="submission" date="2021-12" db="EMBL/GenBank/DDBJ databases">
        <authorList>
            <person name="King R."/>
        </authorList>
    </citation>
    <scope>NUCLEOTIDE SEQUENCE</scope>
</reference>
<dbReference type="AlphaFoldDB" id="A0A9N9RDN2"/>
<evidence type="ECO:0000256" key="6">
    <source>
        <dbReference type="ARBA" id="ARBA00022842"/>
    </source>
</evidence>
<dbReference type="GO" id="GO:0004528">
    <property type="term" value="F:phosphodiesterase I activity"/>
    <property type="evidence" value="ECO:0007669"/>
    <property type="project" value="UniProtKB-EC"/>
</dbReference>
<dbReference type="Proteomes" id="UP001153714">
    <property type="component" value="Chromosome 8"/>
</dbReference>
<feature type="domain" description="VRR-NUC" evidence="9">
    <location>
        <begin position="705"/>
        <end position="819"/>
    </location>
</feature>
<keyword evidence="8" id="KW-0227">DNA damage</keyword>
<dbReference type="InterPro" id="IPR049132">
    <property type="entry name" value="FAN1-like_euk"/>
</dbReference>
<dbReference type="GO" id="GO:0017108">
    <property type="term" value="F:5'-flap endonuclease activity"/>
    <property type="evidence" value="ECO:0007669"/>
    <property type="project" value="TreeGrafter"/>
</dbReference>
<keyword evidence="4 8" id="KW-0479">Metal-binding</keyword>
<accession>A0A9N9RDN2</accession>
<dbReference type="GO" id="GO:0046872">
    <property type="term" value="F:metal ion binding"/>
    <property type="evidence" value="ECO:0007669"/>
    <property type="project" value="UniProtKB-KW"/>
</dbReference>
<evidence type="ECO:0000256" key="8">
    <source>
        <dbReference type="RuleBase" id="RU365033"/>
    </source>
</evidence>
<dbReference type="EC" id="3.1.4.1" evidence="8"/>
<evidence type="ECO:0000256" key="2">
    <source>
        <dbReference type="ARBA" id="ARBA00005533"/>
    </source>
</evidence>
<comment type="similarity">
    <text evidence="2 8">Belongs to the FAN1 family.</text>
</comment>
<evidence type="ECO:0000313" key="11">
    <source>
        <dbReference type="Proteomes" id="UP001153714"/>
    </source>
</evidence>
<comment type="catalytic activity">
    <reaction evidence="1 8">
        <text>Hydrolytically removes 5'-nucleotides successively from the 3'-hydroxy termini of 3'-hydroxy-terminated oligonucleotides.</text>
        <dbReference type="EC" id="3.1.4.1"/>
    </reaction>
</comment>
<dbReference type="GO" id="GO:0008409">
    <property type="term" value="F:5'-3' exonuclease activity"/>
    <property type="evidence" value="ECO:0007669"/>
    <property type="project" value="TreeGrafter"/>
</dbReference>
<protein>
    <recommendedName>
        <fullName evidence="8">Fanconi-associated nuclease</fullName>
        <ecNumber evidence="8">3.1.4.1</ecNumber>
    </recommendedName>
</protein>
<keyword evidence="3 8" id="KW-0540">Nuclease</keyword>
<dbReference type="InterPro" id="IPR011856">
    <property type="entry name" value="tRNA_endonuc-like_dom_sf"/>
</dbReference>
<name>A0A9N9RDN2_9NEOP</name>
<dbReference type="OrthoDB" id="76364at2759"/>
<reference evidence="10" key="2">
    <citation type="submission" date="2022-10" db="EMBL/GenBank/DDBJ databases">
        <authorList>
            <consortium name="ENA_rothamsted_submissions"/>
            <consortium name="culmorum"/>
            <person name="King R."/>
        </authorList>
    </citation>
    <scope>NUCLEOTIDE SEQUENCE</scope>
</reference>
<dbReference type="GO" id="GO:0036297">
    <property type="term" value="P:interstrand cross-link repair"/>
    <property type="evidence" value="ECO:0007669"/>
    <property type="project" value="InterPro"/>
</dbReference>
<dbReference type="Pfam" id="PF21170">
    <property type="entry name" value="FAN1_TPR"/>
    <property type="match status" value="1"/>
</dbReference>
<dbReference type="InterPro" id="IPR049126">
    <property type="entry name" value="FAN1-like_TPR"/>
</dbReference>
<dbReference type="Pfam" id="PF08774">
    <property type="entry name" value="VRR_NUC"/>
    <property type="match status" value="1"/>
</dbReference>
<evidence type="ECO:0000313" key="10">
    <source>
        <dbReference type="EMBL" id="CAG9795689.1"/>
    </source>
</evidence>
<comment type="subcellular location">
    <subcellularLocation>
        <location evidence="8">Nucleus</location>
    </subcellularLocation>
</comment>
<dbReference type="CDD" id="cd22326">
    <property type="entry name" value="FAN1-like"/>
    <property type="match status" value="1"/>
</dbReference>
<dbReference type="PANTHER" id="PTHR15749:SF4">
    <property type="entry name" value="FANCONI-ASSOCIATED NUCLEASE 1"/>
    <property type="match status" value="1"/>
</dbReference>
<evidence type="ECO:0000256" key="1">
    <source>
        <dbReference type="ARBA" id="ARBA00000983"/>
    </source>
</evidence>
<evidence type="ECO:0000256" key="5">
    <source>
        <dbReference type="ARBA" id="ARBA00022801"/>
    </source>
</evidence>
<dbReference type="PANTHER" id="PTHR15749">
    <property type="entry name" value="FANCONI-ASSOCIATED NUCLEASE 1"/>
    <property type="match status" value="1"/>
</dbReference>
<evidence type="ECO:0000256" key="3">
    <source>
        <dbReference type="ARBA" id="ARBA00022722"/>
    </source>
</evidence>
<organism evidence="10 11">
    <name type="scientific">Diatraea saccharalis</name>
    <name type="common">sugarcane borer</name>
    <dbReference type="NCBI Taxonomy" id="40085"/>
    <lineage>
        <taxon>Eukaryota</taxon>
        <taxon>Metazoa</taxon>
        <taxon>Ecdysozoa</taxon>
        <taxon>Arthropoda</taxon>
        <taxon>Hexapoda</taxon>
        <taxon>Insecta</taxon>
        <taxon>Pterygota</taxon>
        <taxon>Neoptera</taxon>
        <taxon>Endopterygota</taxon>
        <taxon>Lepidoptera</taxon>
        <taxon>Glossata</taxon>
        <taxon>Ditrysia</taxon>
        <taxon>Pyraloidea</taxon>
        <taxon>Crambidae</taxon>
        <taxon>Crambinae</taxon>
        <taxon>Diatraea</taxon>
    </lineage>
</organism>
<feature type="non-terminal residue" evidence="10">
    <location>
        <position position="829"/>
    </location>
</feature>
<keyword evidence="5 8" id="KW-0378">Hydrolase</keyword>
<keyword evidence="11" id="KW-1185">Reference proteome</keyword>
<dbReference type="EMBL" id="OU893339">
    <property type="protein sequence ID" value="CAG9795689.1"/>
    <property type="molecule type" value="Genomic_DNA"/>
</dbReference>
<keyword evidence="8" id="KW-0539">Nucleus</keyword>
<dbReference type="SMART" id="SM00990">
    <property type="entry name" value="VRR_NUC"/>
    <property type="match status" value="1"/>
</dbReference>
<evidence type="ECO:0000259" key="9">
    <source>
        <dbReference type="SMART" id="SM00990"/>
    </source>
</evidence>
<keyword evidence="7 8" id="KW-0464">Manganese</keyword>
<dbReference type="GO" id="GO:0005634">
    <property type="term" value="C:nucleus"/>
    <property type="evidence" value="ECO:0007669"/>
    <property type="project" value="UniProtKB-SubCell"/>
</dbReference>
<dbReference type="InterPro" id="IPR014883">
    <property type="entry name" value="VRR_NUC"/>
</dbReference>
<dbReference type="GO" id="GO:0070336">
    <property type="term" value="F:flap-structured DNA binding"/>
    <property type="evidence" value="ECO:0007669"/>
    <property type="project" value="TreeGrafter"/>
</dbReference>
<proteinExistence type="inferred from homology"/>
<keyword evidence="6 8" id="KW-0460">Magnesium</keyword>
<keyword evidence="8" id="KW-0234">DNA repair</keyword>
<evidence type="ECO:0000256" key="4">
    <source>
        <dbReference type="ARBA" id="ARBA00022723"/>
    </source>
</evidence>